<sequence length="282" mass="31455">MIPLSKDIERVLASLRAGRLKVRVPRSSDLFRWKPRSFFHPYPELFIQTGGATDFECPADSFRLRTWEVCVMPTGVPHAETPVDLKSPFGTIVFMRARDGFLVHRASASPDGGIHASQAEHLVSSRGRSAFRYLEEMSAAVAEKHRSGFRQSLLEVFLVTALGELHRPSGGIDSQSPLVTETEKLARTLLGNPDLSVAGIASTLGCSANYLSRCFHEERGMTLGAWITRERLEMARDLLSEQRHSISEIGWMCGFSSPSYFIRVFRQQAGFTPRAWREAAVA</sequence>
<dbReference type="AlphaFoldDB" id="A0A146GFR7"/>
<name>A0A146GFR7_TERSA</name>
<dbReference type="PRINTS" id="PR00032">
    <property type="entry name" value="HTHARAC"/>
</dbReference>
<feature type="domain" description="HTH araC/xylS-type" evidence="4">
    <location>
        <begin position="180"/>
        <end position="279"/>
    </location>
</feature>
<dbReference type="InterPro" id="IPR018062">
    <property type="entry name" value="HTH_AraC-typ_CS"/>
</dbReference>
<dbReference type="Gene3D" id="1.10.10.60">
    <property type="entry name" value="Homeodomain-like"/>
    <property type="match status" value="2"/>
</dbReference>
<dbReference type="PANTHER" id="PTHR43280">
    <property type="entry name" value="ARAC-FAMILY TRANSCRIPTIONAL REGULATOR"/>
    <property type="match status" value="1"/>
</dbReference>
<keyword evidence="6" id="KW-1185">Reference proteome</keyword>
<dbReference type="SUPFAM" id="SSF46689">
    <property type="entry name" value="Homeodomain-like"/>
    <property type="match status" value="2"/>
</dbReference>
<protein>
    <submittedName>
        <fullName evidence="5">Helix-turn-helix domain-containing protein</fullName>
    </submittedName>
</protein>
<evidence type="ECO:0000313" key="6">
    <source>
        <dbReference type="Proteomes" id="UP000076023"/>
    </source>
</evidence>
<dbReference type="InterPro" id="IPR020449">
    <property type="entry name" value="Tscrpt_reg_AraC-type_HTH"/>
</dbReference>
<dbReference type="SUPFAM" id="SSF51182">
    <property type="entry name" value="RmlC-like cupins"/>
    <property type="match status" value="1"/>
</dbReference>
<reference evidence="6" key="1">
    <citation type="journal article" date="2017" name="Genome Announc.">
        <title>Draft Genome Sequence of Terrimicrobium sacchariphilum NM-5T, a Facultative Anaerobic Soil Bacterium of the Class Spartobacteria.</title>
        <authorList>
            <person name="Qiu Y.L."/>
            <person name="Tourlousse D.M."/>
            <person name="Matsuura N."/>
            <person name="Ohashi A."/>
            <person name="Sekiguchi Y."/>
        </authorList>
    </citation>
    <scope>NUCLEOTIDE SEQUENCE [LARGE SCALE GENOMIC DNA]</scope>
    <source>
        <strain evidence="6">NM-5</strain>
    </source>
</reference>
<dbReference type="GO" id="GO:0043565">
    <property type="term" value="F:sequence-specific DNA binding"/>
    <property type="evidence" value="ECO:0007669"/>
    <property type="project" value="InterPro"/>
</dbReference>
<dbReference type="InterPro" id="IPR011051">
    <property type="entry name" value="RmlC_Cupin_sf"/>
</dbReference>
<dbReference type="InParanoid" id="A0A146GFR7"/>
<evidence type="ECO:0000313" key="5">
    <source>
        <dbReference type="EMBL" id="GAT35296.1"/>
    </source>
</evidence>
<dbReference type="Pfam" id="PF12833">
    <property type="entry name" value="HTH_18"/>
    <property type="match status" value="1"/>
</dbReference>
<dbReference type="InterPro" id="IPR009057">
    <property type="entry name" value="Homeodomain-like_sf"/>
</dbReference>
<gene>
    <name evidence="5" type="ORF">TSACC_3361</name>
</gene>
<keyword evidence="1" id="KW-0805">Transcription regulation</keyword>
<dbReference type="EMBL" id="BDCO01000003">
    <property type="protein sequence ID" value="GAT35296.1"/>
    <property type="molecule type" value="Genomic_DNA"/>
</dbReference>
<dbReference type="PANTHER" id="PTHR43280:SF10">
    <property type="entry name" value="REGULATORY PROTEIN POCR"/>
    <property type="match status" value="1"/>
</dbReference>
<evidence type="ECO:0000256" key="1">
    <source>
        <dbReference type="ARBA" id="ARBA00023015"/>
    </source>
</evidence>
<accession>A0A146GFR7</accession>
<dbReference type="OrthoDB" id="1050625at2"/>
<evidence type="ECO:0000256" key="3">
    <source>
        <dbReference type="ARBA" id="ARBA00023163"/>
    </source>
</evidence>
<evidence type="ECO:0000259" key="4">
    <source>
        <dbReference type="PROSITE" id="PS01124"/>
    </source>
</evidence>
<dbReference type="Proteomes" id="UP000076023">
    <property type="component" value="Unassembled WGS sequence"/>
</dbReference>
<dbReference type="RefSeq" id="WP_075081453.1">
    <property type="nucleotide sequence ID" value="NZ_BDCO01000003.1"/>
</dbReference>
<evidence type="ECO:0000256" key="2">
    <source>
        <dbReference type="ARBA" id="ARBA00023125"/>
    </source>
</evidence>
<dbReference type="PROSITE" id="PS01124">
    <property type="entry name" value="HTH_ARAC_FAMILY_2"/>
    <property type="match status" value="1"/>
</dbReference>
<proteinExistence type="predicted"/>
<keyword evidence="2" id="KW-0238">DNA-binding</keyword>
<comment type="caution">
    <text evidence="5">The sequence shown here is derived from an EMBL/GenBank/DDBJ whole genome shotgun (WGS) entry which is preliminary data.</text>
</comment>
<dbReference type="PROSITE" id="PS00041">
    <property type="entry name" value="HTH_ARAC_FAMILY_1"/>
    <property type="match status" value="1"/>
</dbReference>
<dbReference type="GO" id="GO:0003700">
    <property type="term" value="F:DNA-binding transcription factor activity"/>
    <property type="evidence" value="ECO:0007669"/>
    <property type="project" value="InterPro"/>
</dbReference>
<keyword evidence="3" id="KW-0804">Transcription</keyword>
<dbReference type="SMART" id="SM00342">
    <property type="entry name" value="HTH_ARAC"/>
    <property type="match status" value="1"/>
</dbReference>
<dbReference type="STRING" id="690879.TSACC_3361"/>
<organism evidence="5 6">
    <name type="scientific">Terrimicrobium sacchariphilum</name>
    <dbReference type="NCBI Taxonomy" id="690879"/>
    <lineage>
        <taxon>Bacteria</taxon>
        <taxon>Pseudomonadati</taxon>
        <taxon>Verrucomicrobiota</taxon>
        <taxon>Terrimicrobiia</taxon>
        <taxon>Terrimicrobiales</taxon>
        <taxon>Terrimicrobiaceae</taxon>
        <taxon>Terrimicrobium</taxon>
    </lineage>
</organism>
<dbReference type="InterPro" id="IPR018060">
    <property type="entry name" value="HTH_AraC"/>
</dbReference>